<dbReference type="SUPFAM" id="SSF55271">
    <property type="entry name" value="DNA repair protein MutS, domain I"/>
    <property type="match status" value="1"/>
</dbReference>
<dbReference type="InterPro" id="IPR016151">
    <property type="entry name" value="DNA_mismatch_repair_MutS_N"/>
</dbReference>
<dbReference type="Gene3D" id="1.10.1420.10">
    <property type="match status" value="3"/>
</dbReference>
<feature type="compositionally biased region" description="Acidic residues" evidence="6">
    <location>
        <begin position="230"/>
        <end position="241"/>
    </location>
</feature>
<dbReference type="FunFam" id="3.40.50.300:FF:000771">
    <property type="entry name" value="DNA mismatch repair protein"/>
    <property type="match status" value="1"/>
</dbReference>
<comment type="similarity">
    <text evidence="1">Belongs to the DNA mismatch repair MutS family.</text>
</comment>
<dbReference type="PANTHER" id="PTHR11361">
    <property type="entry name" value="DNA MISMATCH REPAIR PROTEIN MUTS FAMILY MEMBER"/>
    <property type="match status" value="1"/>
</dbReference>
<dbReference type="InterPro" id="IPR007696">
    <property type="entry name" value="DNA_mismatch_repair_MutS_core"/>
</dbReference>
<feature type="compositionally biased region" description="Low complexity" evidence="6">
    <location>
        <begin position="32"/>
        <end position="54"/>
    </location>
</feature>
<dbReference type="Gene3D" id="3.30.420.110">
    <property type="entry name" value="MutS, connector domain"/>
    <property type="match status" value="1"/>
</dbReference>
<dbReference type="SUPFAM" id="SSF52540">
    <property type="entry name" value="P-loop containing nucleoside triphosphate hydrolases"/>
    <property type="match status" value="1"/>
</dbReference>
<dbReference type="InterPro" id="IPR036187">
    <property type="entry name" value="DNA_mismatch_repair_MutS_sf"/>
</dbReference>
<dbReference type="EMBL" id="CVQI01033162">
    <property type="protein sequence ID" value="CRK43285.1"/>
    <property type="molecule type" value="Genomic_DNA"/>
</dbReference>
<feature type="domain" description="DNA mismatch repair proteins mutS family" evidence="7">
    <location>
        <begin position="861"/>
        <end position="877"/>
    </location>
</feature>
<dbReference type="SMART" id="SM00534">
    <property type="entry name" value="MUTSac"/>
    <property type="match status" value="1"/>
</dbReference>
<evidence type="ECO:0000256" key="5">
    <source>
        <dbReference type="ARBA" id="ARBA00023125"/>
    </source>
</evidence>
<dbReference type="GO" id="GO:0006298">
    <property type="term" value="P:mismatch repair"/>
    <property type="evidence" value="ECO:0007669"/>
    <property type="project" value="InterPro"/>
</dbReference>
<evidence type="ECO:0000256" key="1">
    <source>
        <dbReference type="ARBA" id="ARBA00006271"/>
    </source>
</evidence>
<feature type="compositionally biased region" description="Acidic residues" evidence="6">
    <location>
        <begin position="134"/>
        <end position="143"/>
    </location>
</feature>
<keyword evidence="3" id="KW-0227">DNA damage</keyword>
<dbReference type="PANTHER" id="PTHR11361:SF148">
    <property type="entry name" value="DNA MISMATCH REPAIR PROTEIN MSH6"/>
    <property type="match status" value="1"/>
</dbReference>
<evidence type="ECO:0000259" key="7">
    <source>
        <dbReference type="PROSITE" id="PS00486"/>
    </source>
</evidence>
<dbReference type="GO" id="GO:0005524">
    <property type="term" value="F:ATP binding"/>
    <property type="evidence" value="ECO:0007669"/>
    <property type="project" value="UniProtKB-KW"/>
</dbReference>
<evidence type="ECO:0000256" key="3">
    <source>
        <dbReference type="ARBA" id="ARBA00022763"/>
    </source>
</evidence>
<gene>
    <name evidence="8" type="ORF">BN1723_005606</name>
</gene>
<feature type="compositionally biased region" description="Acidic residues" evidence="6">
    <location>
        <begin position="177"/>
        <end position="197"/>
    </location>
</feature>
<dbReference type="Pfam" id="PF05192">
    <property type="entry name" value="MutS_III"/>
    <property type="match status" value="1"/>
</dbReference>
<dbReference type="PIRSF" id="PIRSF037677">
    <property type="entry name" value="DNA_mis_repair_Msh6"/>
    <property type="match status" value="1"/>
</dbReference>
<dbReference type="Gene3D" id="3.40.50.300">
    <property type="entry name" value="P-loop containing nucleotide triphosphate hydrolases"/>
    <property type="match status" value="1"/>
</dbReference>
<evidence type="ECO:0000256" key="2">
    <source>
        <dbReference type="ARBA" id="ARBA00022741"/>
    </source>
</evidence>
<dbReference type="InterPro" id="IPR027417">
    <property type="entry name" value="P-loop_NTPase"/>
</dbReference>
<keyword evidence="2" id="KW-0547">Nucleotide-binding</keyword>
<dbReference type="InterPro" id="IPR007695">
    <property type="entry name" value="DNA_mismatch_repair_MutS-lik_N"/>
</dbReference>
<keyword evidence="4" id="KW-0067">ATP-binding</keyword>
<dbReference type="GO" id="GO:0030983">
    <property type="term" value="F:mismatched DNA binding"/>
    <property type="evidence" value="ECO:0007669"/>
    <property type="project" value="InterPro"/>
</dbReference>
<feature type="region of interest" description="Disordered" evidence="6">
    <location>
        <begin position="1"/>
        <end position="295"/>
    </location>
</feature>
<reference evidence="9" key="1">
    <citation type="submission" date="2015-05" db="EMBL/GenBank/DDBJ databases">
        <authorList>
            <person name="Fogelqvist Johan"/>
        </authorList>
    </citation>
    <scope>NUCLEOTIDE SEQUENCE [LARGE SCALE GENOMIC DNA]</scope>
</reference>
<dbReference type="GO" id="GO:0032301">
    <property type="term" value="C:MutSalpha complex"/>
    <property type="evidence" value="ECO:0007669"/>
    <property type="project" value="TreeGrafter"/>
</dbReference>
<keyword evidence="5" id="KW-0238">DNA-binding</keyword>
<feature type="compositionally biased region" description="Polar residues" evidence="6">
    <location>
        <begin position="96"/>
        <end position="122"/>
    </location>
</feature>
<accession>A0A0G4NAE9</accession>
<name>A0A0G4NAE9_VERLO</name>
<feature type="compositionally biased region" description="Low complexity" evidence="6">
    <location>
        <begin position="263"/>
        <end position="279"/>
    </location>
</feature>
<dbReference type="FunFam" id="3.30.420.110:FF:000006">
    <property type="entry name" value="DNA mismatch repair protein"/>
    <property type="match status" value="1"/>
</dbReference>
<dbReference type="Pfam" id="PF00488">
    <property type="entry name" value="MutS_V"/>
    <property type="match status" value="1"/>
</dbReference>
<dbReference type="PROSITE" id="PS00486">
    <property type="entry name" value="DNA_MISMATCH_REPAIR_2"/>
    <property type="match status" value="1"/>
</dbReference>
<dbReference type="Gene3D" id="3.40.1170.10">
    <property type="entry name" value="DNA repair protein MutS, domain I"/>
    <property type="match status" value="1"/>
</dbReference>
<dbReference type="Pfam" id="PF01624">
    <property type="entry name" value="MutS_I"/>
    <property type="match status" value="1"/>
</dbReference>
<dbReference type="SUPFAM" id="SSF53150">
    <property type="entry name" value="DNA repair protein MutS, domain II"/>
    <property type="match status" value="1"/>
</dbReference>
<evidence type="ECO:0000313" key="8">
    <source>
        <dbReference type="EMBL" id="CRK43285.1"/>
    </source>
</evidence>
<dbReference type="Pfam" id="PF05188">
    <property type="entry name" value="MutS_II"/>
    <property type="match status" value="1"/>
</dbReference>
<dbReference type="SMART" id="SM00533">
    <property type="entry name" value="MUTSd"/>
    <property type="match status" value="1"/>
</dbReference>
<dbReference type="SUPFAM" id="SSF48334">
    <property type="entry name" value="DNA repair protein MutS, domain III"/>
    <property type="match status" value="2"/>
</dbReference>
<protein>
    <recommendedName>
        <fullName evidence="7">DNA mismatch repair proteins mutS family domain-containing protein</fullName>
    </recommendedName>
</protein>
<proteinExistence type="inferred from homology"/>
<dbReference type="InterPro" id="IPR045076">
    <property type="entry name" value="MutS"/>
</dbReference>
<dbReference type="InterPro" id="IPR000432">
    <property type="entry name" value="DNA_mismatch_repair_MutS_C"/>
</dbReference>
<dbReference type="FunFam" id="3.40.1170.10:FF:000002">
    <property type="entry name" value="DNA mismatch repair protein"/>
    <property type="match status" value="1"/>
</dbReference>
<evidence type="ECO:0000256" key="6">
    <source>
        <dbReference type="SAM" id="MobiDB-lite"/>
    </source>
</evidence>
<feature type="compositionally biased region" description="Basic residues" evidence="6">
    <location>
        <begin position="201"/>
        <end position="216"/>
    </location>
</feature>
<dbReference type="InterPro" id="IPR007860">
    <property type="entry name" value="DNA_mmatch_repair_MutS_con_dom"/>
</dbReference>
<feature type="compositionally biased region" description="Polar residues" evidence="6">
    <location>
        <begin position="70"/>
        <end position="88"/>
    </location>
</feature>
<dbReference type="AlphaFoldDB" id="A0A0G4NAE9"/>
<feature type="compositionally biased region" description="Polar residues" evidence="6">
    <location>
        <begin position="17"/>
        <end position="31"/>
    </location>
</feature>
<dbReference type="InterPro" id="IPR017261">
    <property type="entry name" value="DNA_mismatch_repair_MutS/MSH"/>
</dbReference>
<dbReference type="Proteomes" id="UP000045706">
    <property type="component" value="Unassembled WGS sequence"/>
</dbReference>
<organism evidence="8 9">
    <name type="scientific">Verticillium longisporum</name>
    <name type="common">Verticillium dahliae var. longisporum</name>
    <dbReference type="NCBI Taxonomy" id="100787"/>
    <lineage>
        <taxon>Eukaryota</taxon>
        <taxon>Fungi</taxon>
        <taxon>Dikarya</taxon>
        <taxon>Ascomycota</taxon>
        <taxon>Pezizomycotina</taxon>
        <taxon>Sordariomycetes</taxon>
        <taxon>Hypocreomycetidae</taxon>
        <taxon>Glomerellales</taxon>
        <taxon>Plectosphaerellaceae</taxon>
        <taxon>Verticillium</taxon>
    </lineage>
</organism>
<evidence type="ECO:0000313" key="9">
    <source>
        <dbReference type="Proteomes" id="UP000045706"/>
    </source>
</evidence>
<evidence type="ECO:0000256" key="4">
    <source>
        <dbReference type="ARBA" id="ARBA00022840"/>
    </source>
</evidence>
<dbReference type="GO" id="GO:0140664">
    <property type="term" value="F:ATP-dependent DNA damage sensor activity"/>
    <property type="evidence" value="ECO:0007669"/>
    <property type="project" value="InterPro"/>
</dbReference>
<dbReference type="InterPro" id="IPR036678">
    <property type="entry name" value="MutS_con_dom_sf"/>
</dbReference>
<sequence>MVEKRATPARTPARLSKTPSGSTQKSITSFFSKPATSSATKAAASTPTSTATPTQKPPKMESPCLKESTNKSNTLSKIKRPTNVTPVPSSDALEPPSSQENMDSTVTKKATITSNVLPSSPSRKTKKAVNYAESSDEYDDPFDDVPAPRNRRRVRARGAILDDEDDFAADPDNFNPAEEDEDEEMADFIASDDSDEEPTSKKRKRPAKKAAPRKRTASAAPTSPNVEPATNDDDEDIDMDDLPPHSTAQQWKFDPDAVVKPGSRAARPPAAKKSSAVSKSKAKAHTQEPSDRYPWLANITDLDRKSPGDPEYNPSSIYIPPGAWNKFSPFEKQYWAIKQNLWDTIVFFKKGKFFELYENDATIGHQLFDFKMTDRVNMRMVGVPESSLDMWVNQFVAKGFKVARVDQMESALGKEMRERDDQAAKSKKVDKIIRRELACILTGGTLVEGSMLQDDLATYCAAIKESITDGIPSFGISFVDCATGQFFITEFEDDVDLTKFETFVAQTSPRELLLEKSLLSSKALRILKNNTSPTTIWNYRKPGLEFLEADVTRRELETGGYFDGDGEKEGGWPAVLAEAKEKDLAMSSLGALVKYLQLLKIEQSLLSQGNFEWYNPIRRNGTLILDGQTLINLEVFANSANGSTEGTLFTLLNKCVTPFGKRLFRSVKRYYFDALAELVRDLQEAEETHGQIMKEVASRFFRRFDADYTTWLQAIRIISQLDCLVSLAKASSSLGEPSCRPQFVDEERSLVEFDELRHPCMLNTVSDFIPNAIELGGNSAKINLLTGANAAGKSTVLRMTCTAVIMAQIGCYVPATSARLTPVDRIMSRLGANDNIFASQSTFFVELSETKKILAEATPRSLVILDELGRGTSSYDGVAVAQAVLHHVATHVGCIGFFATHYHSLATEFENHPEVRARRMQIHVDEAERRVTFLYKLEDGVAEGSFGMHCAAMCGINNRIIERAEVAAREWEHTSRLKESLEKAKTGCYIPLGMLSDVASLLRDEEEVGNVDVLLRAVEAM</sequence>